<dbReference type="EMBL" id="MCGE01000004">
    <property type="protein sequence ID" value="ORZ22124.1"/>
    <property type="molecule type" value="Genomic_DNA"/>
</dbReference>
<dbReference type="InterPro" id="IPR026610">
    <property type="entry name" value="Hen1"/>
</dbReference>
<evidence type="ECO:0000256" key="7">
    <source>
        <dbReference type="ARBA" id="ARBA00022723"/>
    </source>
</evidence>
<dbReference type="GO" id="GO:0090486">
    <property type="term" value="F:small RNA 2'-O-methyltransferase activity"/>
    <property type="evidence" value="ECO:0007669"/>
    <property type="project" value="UniProtKB-EC"/>
</dbReference>
<dbReference type="GO" id="GO:0030422">
    <property type="term" value="P:siRNA processing"/>
    <property type="evidence" value="ECO:0007669"/>
    <property type="project" value="TreeGrafter"/>
</dbReference>
<evidence type="ECO:0000256" key="11">
    <source>
        <dbReference type="ARBA" id="ARBA00035025"/>
    </source>
</evidence>
<dbReference type="PANTHER" id="PTHR21404:SF3">
    <property type="entry name" value="SMALL RNA 2'-O-METHYLTRANSFERASE"/>
    <property type="match status" value="1"/>
</dbReference>
<comment type="cofactor">
    <cofactor evidence="1">
        <name>Mg(2+)</name>
        <dbReference type="ChEBI" id="CHEBI:18420"/>
    </cofactor>
</comment>
<dbReference type="GO" id="GO:0005737">
    <property type="term" value="C:cytoplasm"/>
    <property type="evidence" value="ECO:0007669"/>
    <property type="project" value="TreeGrafter"/>
</dbReference>
<dbReference type="SUPFAM" id="SSF53335">
    <property type="entry name" value="S-adenosyl-L-methionine-dependent methyltransferases"/>
    <property type="match status" value="1"/>
</dbReference>
<evidence type="ECO:0000256" key="2">
    <source>
        <dbReference type="ARBA" id="ARBA00009026"/>
    </source>
</evidence>
<dbReference type="GO" id="GO:0046872">
    <property type="term" value="F:metal ion binding"/>
    <property type="evidence" value="ECO:0007669"/>
    <property type="project" value="UniProtKB-KW"/>
</dbReference>
<evidence type="ECO:0000313" key="15">
    <source>
        <dbReference type="Proteomes" id="UP000193560"/>
    </source>
</evidence>
<evidence type="ECO:0000256" key="5">
    <source>
        <dbReference type="ARBA" id="ARBA00022679"/>
    </source>
</evidence>
<evidence type="ECO:0000256" key="3">
    <source>
        <dbReference type="ARBA" id="ARBA00021330"/>
    </source>
</evidence>
<comment type="caution">
    <text evidence="14">The sequence shown here is derived from an EMBL/GenBank/DDBJ whole genome shotgun (WGS) entry which is preliminary data.</text>
</comment>
<keyword evidence="8" id="KW-0460">Magnesium</keyword>
<dbReference type="Proteomes" id="UP000193560">
    <property type="component" value="Unassembled WGS sequence"/>
</dbReference>
<dbReference type="Gene3D" id="3.40.50.150">
    <property type="entry name" value="Vaccinia Virus protein VP39"/>
    <property type="match status" value="1"/>
</dbReference>
<dbReference type="GO" id="GO:0001510">
    <property type="term" value="P:RNA methylation"/>
    <property type="evidence" value="ECO:0007669"/>
    <property type="project" value="InterPro"/>
</dbReference>
<dbReference type="InterPro" id="IPR029063">
    <property type="entry name" value="SAM-dependent_MTases_sf"/>
</dbReference>
<dbReference type="OrthoDB" id="2154311at2759"/>
<keyword evidence="5" id="KW-0808">Transferase</keyword>
<keyword evidence="7" id="KW-0479">Metal-binding</keyword>
<evidence type="ECO:0000256" key="4">
    <source>
        <dbReference type="ARBA" id="ARBA00022603"/>
    </source>
</evidence>
<keyword evidence="6" id="KW-0949">S-adenosyl-L-methionine</keyword>
<dbReference type="GO" id="GO:0003723">
    <property type="term" value="F:RNA binding"/>
    <property type="evidence" value="ECO:0007669"/>
    <property type="project" value="UniProtKB-KW"/>
</dbReference>
<gene>
    <name evidence="14" type="ORF">BCR42DRAFT_447456</name>
</gene>
<keyword evidence="9" id="KW-0694">RNA-binding</keyword>
<accession>A0A1X2ITI6</accession>
<comment type="catalytic activity">
    <reaction evidence="12">
        <text>small RNA 3'-end nucleotide + S-adenosyl-L-methionine = small RNA 3'-end 2'-O-methylnucleotide + S-adenosyl-L-homocysteine + H(+)</text>
        <dbReference type="Rhea" id="RHEA:37887"/>
        <dbReference type="Rhea" id="RHEA-COMP:10415"/>
        <dbReference type="Rhea" id="RHEA-COMP:10416"/>
        <dbReference type="ChEBI" id="CHEBI:15378"/>
        <dbReference type="ChEBI" id="CHEBI:57856"/>
        <dbReference type="ChEBI" id="CHEBI:59789"/>
        <dbReference type="ChEBI" id="CHEBI:74896"/>
        <dbReference type="ChEBI" id="CHEBI:74898"/>
        <dbReference type="EC" id="2.1.1.386"/>
    </reaction>
</comment>
<evidence type="ECO:0000313" key="14">
    <source>
        <dbReference type="EMBL" id="ORZ22124.1"/>
    </source>
</evidence>
<dbReference type="GO" id="GO:0005634">
    <property type="term" value="C:nucleus"/>
    <property type="evidence" value="ECO:0007669"/>
    <property type="project" value="TreeGrafter"/>
</dbReference>
<evidence type="ECO:0000256" key="6">
    <source>
        <dbReference type="ARBA" id="ARBA00022691"/>
    </source>
</evidence>
<evidence type="ECO:0000256" key="1">
    <source>
        <dbReference type="ARBA" id="ARBA00001946"/>
    </source>
</evidence>
<feature type="region of interest" description="Disordered" evidence="13">
    <location>
        <begin position="361"/>
        <end position="407"/>
    </location>
</feature>
<reference evidence="14 15" key="1">
    <citation type="submission" date="2016-07" db="EMBL/GenBank/DDBJ databases">
        <title>Pervasive Adenine N6-methylation of Active Genes in Fungi.</title>
        <authorList>
            <consortium name="DOE Joint Genome Institute"/>
            <person name="Mondo S.J."/>
            <person name="Dannebaum R.O."/>
            <person name="Kuo R.C."/>
            <person name="Labutti K."/>
            <person name="Haridas S."/>
            <person name="Kuo A."/>
            <person name="Salamov A."/>
            <person name="Ahrendt S.R."/>
            <person name="Lipzen A."/>
            <person name="Sullivan W."/>
            <person name="Andreopoulos W.B."/>
            <person name="Clum A."/>
            <person name="Lindquist E."/>
            <person name="Daum C."/>
            <person name="Ramamoorthy G.K."/>
            <person name="Gryganskyi A."/>
            <person name="Culley D."/>
            <person name="Magnuson J.K."/>
            <person name="James T.Y."/>
            <person name="O'Malley M.A."/>
            <person name="Stajich J.E."/>
            <person name="Spatafora J.W."/>
            <person name="Visel A."/>
            <person name="Grigoriev I.V."/>
        </authorList>
    </citation>
    <scope>NUCLEOTIDE SEQUENCE [LARGE SCALE GENOMIC DNA]</scope>
    <source>
        <strain evidence="14 15">NRRL 1336</strain>
    </source>
</reference>
<keyword evidence="10" id="KW-0943">RNA-mediated gene silencing</keyword>
<keyword evidence="15" id="KW-1185">Reference proteome</keyword>
<sequence>MDHDACTTTYFTPSLWKQRRSFILDVLKKNQVRKVLDYGCGEGSVLSFMIPSSATDDIHFTHLIGLDIDHDLLEQETLSACQPWPSDYEQLREAPLTVDIYCGSVGQYDARLKMSDCDAIICSEVIEHVYPSTLDACLPLMLGVYAPPLVIVTTPNAEYNVFFPDLKYGESDATFRHDDHKFEWTRHEFEDWCTNGAQNYGYDVEFHGIGLLDGKHDRLEYGHCTQACIFTKQQPHNPRNPSCPSQYASDSPHLLLKRFEFPYYDLPALPPSDIFQHVESYISDLCQSATLKQRQQQQQQQQQQAVKQTNGSSDDGLDALLTWSTEIYNLDNDEKTIDWNKGDLGSCTTNNQTWCTEYTFDDNDDDDNRHHHSAENDDNDDDDDEEEDDSNYSSDNNHGDGEHQQQKQLWTMTPITLTVDTLWSILHIRQLCKTRQQLVEVVLPIGGDASYKVMGDQLVVHKSFLVEDPVSF</sequence>
<evidence type="ECO:0000256" key="13">
    <source>
        <dbReference type="SAM" id="MobiDB-lite"/>
    </source>
</evidence>
<feature type="compositionally biased region" description="Acidic residues" evidence="13">
    <location>
        <begin position="376"/>
        <end position="390"/>
    </location>
</feature>
<dbReference type="PANTHER" id="PTHR21404">
    <property type="entry name" value="HEN1"/>
    <property type="match status" value="1"/>
</dbReference>
<name>A0A1X2ITI6_9FUNG</name>
<evidence type="ECO:0000256" key="10">
    <source>
        <dbReference type="ARBA" id="ARBA00023158"/>
    </source>
</evidence>
<comment type="similarity">
    <text evidence="2">Belongs to the methyltransferase superfamily. HEN1 family.</text>
</comment>
<dbReference type="STRING" id="90262.A0A1X2ITI6"/>
<keyword evidence="4" id="KW-0489">Methyltransferase</keyword>
<dbReference type="EC" id="2.1.1.386" evidence="11"/>
<evidence type="ECO:0000256" key="9">
    <source>
        <dbReference type="ARBA" id="ARBA00022884"/>
    </source>
</evidence>
<dbReference type="Pfam" id="PF13489">
    <property type="entry name" value="Methyltransf_23"/>
    <property type="match status" value="1"/>
</dbReference>
<evidence type="ECO:0000256" key="12">
    <source>
        <dbReference type="ARBA" id="ARBA00048418"/>
    </source>
</evidence>
<dbReference type="AlphaFoldDB" id="A0A1X2ITI6"/>
<evidence type="ECO:0000256" key="8">
    <source>
        <dbReference type="ARBA" id="ARBA00022842"/>
    </source>
</evidence>
<protein>
    <recommendedName>
        <fullName evidence="3">Small RNA 2'-O-methyltransferase</fullName>
        <ecNumber evidence="11">2.1.1.386</ecNumber>
    </recommendedName>
</protein>
<proteinExistence type="inferred from homology"/>
<organism evidence="14 15">
    <name type="scientific">Absidia repens</name>
    <dbReference type="NCBI Taxonomy" id="90262"/>
    <lineage>
        <taxon>Eukaryota</taxon>
        <taxon>Fungi</taxon>
        <taxon>Fungi incertae sedis</taxon>
        <taxon>Mucoromycota</taxon>
        <taxon>Mucoromycotina</taxon>
        <taxon>Mucoromycetes</taxon>
        <taxon>Mucorales</taxon>
        <taxon>Cunninghamellaceae</taxon>
        <taxon>Absidia</taxon>
    </lineage>
</organism>